<keyword evidence="12" id="KW-1185">Reference proteome</keyword>
<comment type="cofactor">
    <cofactor evidence="1">
        <name>pyridoxal 5'-phosphate</name>
        <dbReference type="ChEBI" id="CHEBI:597326"/>
    </cofactor>
</comment>
<dbReference type="SUPFAM" id="SSF53383">
    <property type="entry name" value="PLP-dependent transferases"/>
    <property type="match status" value="1"/>
</dbReference>
<dbReference type="InterPro" id="IPR004839">
    <property type="entry name" value="Aminotransferase_I/II_large"/>
</dbReference>
<dbReference type="GO" id="GO:0016212">
    <property type="term" value="F:kynurenine-oxoglutarate transaminase activity"/>
    <property type="evidence" value="ECO:0007669"/>
    <property type="project" value="UniProtKB-EC"/>
</dbReference>
<sequence>MNRLFGITVSTGSRHIKRSLFASNTIKPIAKSQIRSMSSGVAADRIKDTEPSVWVEFIQLAQDYKPLNLGQGFPDFAAPQHVCKALSDATLSQDVLLNQYTRGFGHLRLVNALSKLYSKLVGREINAQKEVLVTVGAYEALFCAFMGLVNPGDEVIIIEPFYDCYEPMTVMAG</sequence>
<keyword evidence="5" id="KW-0808">Transferase</keyword>
<organism evidence="11">
    <name type="scientific">Oppiella nova</name>
    <dbReference type="NCBI Taxonomy" id="334625"/>
    <lineage>
        <taxon>Eukaryota</taxon>
        <taxon>Metazoa</taxon>
        <taxon>Ecdysozoa</taxon>
        <taxon>Arthropoda</taxon>
        <taxon>Chelicerata</taxon>
        <taxon>Arachnida</taxon>
        <taxon>Acari</taxon>
        <taxon>Acariformes</taxon>
        <taxon>Sarcoptiformes</taxon>
        <taxon>Oribatida</taxon>
        <taxon>Brachypylina</taxon>
        <taxon>Oppioidea</taxon>
        <taxon>Oppiidae</taxon>
        <taxon>Oppiella</taxon>
    </lineage>
</organism>
<dbReference type="GO" id="GO:0030170">
    <property type="term" value="F:pyridoxal phosphate binding"/>
    <property type="evidence" value="ECO:0007669"/>
    <property type="project" value="InterPro"/>
</dbReference>
<evidence type="ECO:0000256" key="4">
    <source>
        <dbReference type="ARBA" id="ARBA00022576"/>
    </source>
</evidence>
<dbReference type="InterPro" id="IPR051326">
    <property type="entry name" value="Kynurenine-oxoglutarate_AT"/>
</dbReference>
<reference evidence="11" key="1">
    <citation type="submission" date="2020-11" db="EMBL/GenBank/DDBJ databases">
        <authorList>
            <person name="Tran Van P."/>
        </authorList>
    </citation>
    <scope>NUCLEOTIDE SEQUENCE</scope>
</reference>
<dbReference type="FunFam" id="3.90.1150.10:FF:000275">
    <property type="entry name" value="kynurenine--oxoglutarate transaminase 1"/>
    <property type="match status" value="1"/>
</dbReference>
<evidence type="ECO:0000256" key="6">
    <source>
        <dbReference type="ARBA" id="ARBA00022898"/>
    </source>
</evidence>
<dbReference type="EMBL" id="CAJPVJ010007081">
    <property type="protein sequence ID" value="CAG2170960.1"/>
    <property type="molecule type" value="Genomic_DNA"/>
</dbReference>
<name>A0A7R9QR91_9ACAR</name>
<dbReference type="CDD" id="cd00609">
    <property type="entry name" value="AAT_like"/>
    <property type="match status" value="1"/>
</dbReference>
<protein>
    <recommendedName>
        <fullName evidence="3">kynurenine--oxoglutarate transaminase</fullName>
        <ecNumber evidence="3">2.6.1.7</ecNumber>
    </recommendedName>
</protein>
<dbReference type="Gene3D" id="3.90.1150.10">
    <property type="entry name" value="Aspartate Aminotransferase, domain 1"/>
    <property type="match status" value="1"/>
</dbReference>
<dbReference type="InterPro" id="IPR015424">
    <property type="entry name" value="PyrdxlP-dep_Trfase"/>
</dbReference>
<gene>
    <name evidence="11" type="ORF">ONB1V03_LOCUS10426</name>
</gene>
<comment type="subunit">
    <text evidence="2">Homodimer.</text>
</comment>
<evidence type="ECO:0000256" key="8">
    <source>
        <dbReference type="ARBA" id="ARBA00024016"/>
    </source>
</evidence>
<keyword evidence="7" id="KW-0456">Lyase</keyword>
<evidence type="ECO:0000259" key="10">
    <source>
        <dbReference type="Pfam" id="PF00155"/>
    </source>
</evidence>
<dbReference type="Gene3D" id="3.40.640.10">
    <property type="entry name" value="Type I PLP-dependent aspartate aminotransferase-like (Major domain)"/>
    <property type="match status" value="1"/>
</dbReference>
<comment type="pathway">
    <text evidence="8">Amino-acid degradation; L-kynurenine degradation; kynurenate from L-kynurenine: step 1/2.</text>
</comment>
<dbReference type="PANTHER" id="PTHR43807:SF20">
    <property type="entry name" value="FI04487P"/>
    <property type="match status" value="1"/>
</dbReference>
<evidence type="ECO:0000256" key="1">
    <source>
        <dbReference type="ARBA" id="ARBA00001933"/>
    </source>
</evidence>
<dbReference type="InterPro" id="IPR015422">
    <property type="entry name" value="PyrdxlP-dep_Trfase_small"/>
</dbReference>
<dbReference type="EC" id="2.6.1.7" evidence="3"/>
<dbReference type="Proteomes" id="UP000728032">
    <property type="component" value="Unassembled WGS sequence"/>
</dbReference>
<dbReference type="Pfam" id="PF00155">
    <property type="entry name" value="Aminotran_1_2"/>
    <property type="match status" value="1"/>
</dbReference>
<evidence type="ECO:0000256" key="9">
    <source>
        <dbReference type="ARBA" id="ARBA00049325"/>
    </source>
</evidence>
<dbReference type="InterPro" id="IPR015421">
    <property type="entry name" value="PyrdxlP-dep_Trfase_major"/>
</dbReference>
<evidence type="ECO:0000256" key="2">
    <source>
        <dbReference type="ARBA" id="ARBA00011738"/>
    </source>
</evidence>
<dbReference type="GO" id="GO:0070189">
    <property type="term" value="P:kynurenine metabolic process"/>
    <property type="evidence" value="ECO:0007669"/>
    <property type="project" value="UniProtKB-ARBA"/>
</dbReference>
<dbReference type="GO" id="GO:0005739">
    <property type="term" value="C:mitochondrion"/>
    <property type="evidence" value="ECO:0007669"/>
    <property type="project" value="TreeGrafter"/>
</dbReference>
<keyword evidence="6" id="KW-0663">Pyridoxal phosphate</keyword>
<accession>A0A7R9QR91</accession>
<evidence type="ECO:0000256" key="3">
    <source>
        <dbReference type="ARBA" id="ARBA00012751"/>
    </source>
</evidence>
<evidence type="ECO:0000313" key="12">
    <source>
        <dbReference type="Proteomes" id="UP000728032"/>
    </source>
</evidence>
<feature type="domain" description="Aminotransferase class I/classII large" evidence="10">
    <location>
        <begin position="66"/>
        <end position="169"/>
    </location>
</feature>
<evidence type="ECO:0000256" key="5">
    <source>
        <dbReference type="ARBA" id="ARBA00022679"/>
    </source>
</evidence>
<dbReference type="EMBL" id="OC921906">
    <property type="protein sequence ID" value="CAD7653773.1"/>
    <property type="molecule type" value="Genomic_DNA"/>
</dbReference>
<evidence type="ECO:0000256" key="7">
    <source>
        <dbReference type="ARBA" id="ARBA00023239"/>
    </source>
</evidence>
<feature type="non-terminal residue" evidence="11">
    <location>
        <position position="1"/>
    </location>
</feature>
<dbReference type="OrthoDB" id="6509745at2759"/>
<dbReference type="GO" id="GO:0047804">
    <property type="term" value="F:cysteine-S-conjugate beta-lyase activity"/>
    <property type="evidence" value="ECO:0007669"/>
    <property type="project" value="UniProtKB-EC"/>
</dbReference>
<dbReference type="PANTHER" id="PTHR43807">
    <property type="entry name" value="FI04487P"/>
    <property type="match status" value="1"/>
</dbReference>
<dbReference type="AlphaFoldDB" id="A0A7R9QR91"/>
<keyword evidence="4" id="KW-0032">Aminotransferase</keyword>
<evidence type="ECO:0000313" key="11">
    <source>
        <dbReference type="EMBL" id="CAD7653773.1"/>
    </source>
</evidence>
<comment type="catalytic activity">
    <reaction evidence="9">
        <text>an S-substituted L-cysteine + H2O = a thiol + pyruvate + NH4(+)</text>
        <dbReference type="Rhea" id="RHEA:18121"/>
        <dbReference type="ChEBI" id="CHEBI:15361"/>
        <dbReference type="ChEBI" id="CHEBI:15377"/>
        <dbReference type="ChEBI" id="CHEBI:28938"/>
        <dbReference type="ChEBI" id="CHEBI:29256"/>
        <dbReference type="ChEBI" id="CHEBI:58717"/>
        <dbReference type="EC" id="4.4.1.13"/>
    </reaction>
    <physiologicalReaction direction="left-to-right" evidence="9">
        <dbReference type="Rhea" id="RHEA:18122"/>
    </physiologicalReaction>
</comment>
<proteinExistence type="predicted"/>